<keyword evidence="2" id="KW-1185">Reference proteome</keyword>
<sequence length="64" mass="7458">MILKKIERVSCKSLFSWRVGLSGLTLNKLQKIMIGFGVIKFMNKTIVSVDNFYVRFCLKKLLLF</sequence>
<name>A0ABQ2BZ26_9FLAO</name>
<protein>
    <submittedName>
        <fullName evidence="1">Uncharacterized protein</fullName>
    </submittedName>
</protein>
<proteinExistence type="predicted"/>
<reference evidence="2" key="1">
    <citation type="journal article" date="2019" name="Int. J. Syst. Evol. Microbiol.">
        <title>The Global Catalogue of Microorganisms (GCM) 10K type strain sequencing project: providing services to taxonomists for standard genome sequencing and annotation.</title>
        <authorList>
            <consortium name="The Broad Institute Genomics Platform"/>
            <consortium name="The Broad Institute Genome Sequencing Center for Infectious Disease"/>
            <person name="Wu L."/>
            <person name="Ma J."/>
        </authorList>
    </citation>
    <scope>NUCLEOTIDE SEQUENCE [LARGE SCALE GENOMIC DNA]</scope>
    <source>
        <strain evidence="2">CCM 8681</strain>
    </source>
</reference>
<comment type="caution">
    <text evidence="1">The sequence shown here is derived from an EMBL/GenBank/DDBJ whole genome shotgun (WGS) entry which is preliminary data.</text>
</comment>
<gene>
    <name evidence="1" type="ORF">GCM10011444_14940</name>
</gene>
<evidence type="ECO:0000313" key="2">
    <source>
        <dbReference type="Proteomes" id="UP000624701"/>
    </source>
</evidence>
<accession>A0ABQ2BZ26</accession>
<organism evidence="1 2">
    <name type="scientific">Winogradskyella haliclonae</name>
    <dbReference type="NCBI Taxonomy" id="2048558"/>
    <lineage>
        <taxon>Bacteria</taxon>
        <taxon>Pseudomonadati</taxon>
        <taxon>Bacteroidota</taxon>
        <taxon>Flavobacteriia</taxon>
        <taxon>Flavobacteriales</taxon>
        <taxon>Flavobacteriaceae</taxon>
        <taxon>Winogradskyella</taxon>
    </lineage>
</organism>
<evidence type="ECO:0000313" key="1">
    <source>
        <dbReference type="EMBL" id="GGI57185.1"/>
    </source>
</evidence>
<dbReference type="Proteomes" id="UP000624701">
    <property type="component" value="Unassembled WGS sequence"/>
</dbReference>
<dbReference type="EMBL" id="BMDQ01000001">
    <property type="protein sequence ID" value="GGI57185.1"/>
    <property type="molecule type" value="Genomic_DNA"/>
</dbReference>